<feature type="domain" description="Endonuclease/exonuclease/phosphatase" evidence="1">
    <location>
        <begin position="9"/>
        <end position="168"/>
    </location>
</feature>
<proteinExistence type="predicted"/>
<dbReference type="PANTHER" id="PTHR33273">
    <property type="entry name" value="DOMAIN-CONTAINING PROTEIN, PUTATIVE-RELATED"/>
    <property type="match status" value="1"/>
</dbReference>
<evidence type="ECO:0000313" key="3">
    <source>
        <dbReference type="Proteomes" id="UP000324832"/>
    </source>
</evidence>
<reference evidence="2 3" key="1">
    <citation type="submission" date="2017-07" db="EMBL/GenBank/DDBJ databases">
        <authorList>
            <person name="Talla V."/>
            <person name="Backstrom N."/>
        </authorList>
    </citation>
    <scope>NUCLEOTIDE SEQUENCE [LARGE SCALE GENOMIC DNA]</scope>
</reference>
<keyword evidence="3" id="KW-1185">Reference proteome</keyword>
<dbReference type="PANTHER" id="PTHR33273:SF4">
    <property type="entry name" value="ENDONUCLEASE_EXONUCLEASE_PHOSPHATASE DOMAIN-CONTAINING PROTEIN"/>
    <property type="match status" value="1"/>
</dbReference>
<dbReference type="InterPro" id="IPR005135">
    <property type="entry name" value="Endo/exonuclease/phosphatase"/>
</dbReference>
<protein>
    <recommendedName>
        <fullName evidence="1">Endonuclease/exonuclease/phosphatase domain-containing protein</fullName>
    </recommendedName>
</protein>
<dbReference type="Proteomes" id="UP000324832">
    <property type="component" value="Unassembled WGS sequence"/>
</dbReference>
<dbReference type="EMBL" id="FZQP02001337">
    <property type="protein sequence ID" value="VVC92580.1"/>
    <property type="molecule type" value="Genomic_DNA"/>
</dbReference>
<dbReference type="Pfam" id="PF03372">
    <property type="entry name" value="Exo_endo_phos"/>
    <property type="match status" value="1"/>
</dbReference>
<dbReference type="Gene3D" id="3.60.10.10">
    <property type="entry name" value="Endonuclease/exonuclease/phosphatase"/>
    <property type="match status" value="1"/>
</dbReference>
<evidence type="ECO:0000259" key="1">
    <source>
        <dbReference type="Pfam" id="PF03372"/>
    </source>
</evidence>
<evidence type="ECO:0000313" key="2">
    <source>
        <dbReference type="EMBL" id="VVC92580.1"/>
    </source>
</evidence>
<sequence>MEGKLKIIYWNASTLRGKARRVNAFLQDHRADILLVSETHLRPSDIFKIPNYHIYRKDEVSPSGQVYRGLAVLVQRRVIHQLIPVTEYGTFQALGILINVAGKIMRIHSIYRPPGTSLDKMELRSLFDGNIPTIVAGDLNSKHTAWHSSKICTTGRILSPGRWFQFAFYRGVDRVA</sequence>
<organism evidence="2 3">
    <name type="scientific">Leptidea sinapis</name>
    <dbReference type="NCBI Taxonomy" id="189913"/>
    <lineage>
        <taxon>Eukaryota</taxon>
        <taxon>Metazoa</taxon>
        <taxon>Ecdysozoa</taxon>
        <taxon>Arthropoda</taxon>
        <taxon>Hexapoda</taxon>
        <taxon>Insecta</taxon>
        <taxon>Pterygota</taxon>
        <taxon>Neoptera</taxon>
        <taxon>Endopterygota</taxon>
        <taxon>Lepidoptera</taxon>
        <taxon>Glossata</taxon>
        <taxon>Ditrysia</taxon>
        <taxon>Papilionoidea</taxon>
        <taxon>Pieridae</taxon>
        <taxon>Dismorphiinae</taxon>
        <taxon>Leptidea</taxon>
    </lineage>
</organism>
<name>A0A5E4Q4V3_9NEOP</name>
<accession>A0A5E4Q4V3</accession>
<dbReference type="InterPro" id="IPR036691">
    <property type="entry name" value="Endo/exonu/phosph_ase_sf"/>
</dbReference>
<dbReference type="GO" id="GO:0003824">
    <property type="term" value="F:catalytic activity"/>
    <property type="evidence" value="ECO:0007669"/>
    <property type="project" value="InterPro"/>
</dbReference>
<gene>
    <name evidence="2" type="ORF">LSINAPIS_LOCUS4987</name>
</gene>
<dbReference type="AlphaFoldDB" id="A0A5E4Q4V3"/>
<dbReference type="SUPFAM" id="SSF56219">
    <property type="entry name" value="DNase I-like"/>
    <property type="match status" value="1"/>
</dbReference>